<dbReference type="Gene3D" id="1.10.3680.10">
    <property type="entry name" value="TerB-like"/>
    <property type="match status" value="1"/>
</dbReference>
<dbReference type="Pfam" id="PF00226">
    <property type="entry name" value="DnaJ"/>
    <property type="match status" value="1"/>
</dbReference>
<keyword evidence="2" id="KW-0472">Membrane</keyword>
<dbReference type="Gene3D" id="1.10.287.110">
    <property type="entry name" value="DnaJ domain"/>
    <property type="match status" value="1"/>
</dbReference>
<dbReference type="Proteomes" id="UP000253941">
    <property type="component" value="Unassembled WGS sequence"/>
</dbReference>
<organism evidence="4 5">
    <name type="scientific">Ferruginivarius sediminum</name>
    <dbReference type="NCBI Taxonomy" id="2661937"/>
    <lineage>
        <taxon>Bacteria</taxon>
        <taxon>Pseudomonadati</taxon>
        <taxon>Pseudomonadota</taxon>
        <taxon>Alphaproteobacteria</taxon>
        <taxon>Rhodospirillales</taxon>
        <taxon>Rhodospirillaceae</taxon>
        <taxon>Ferruginivarius</taxon>
    </lineage>
</organism>
<evidence type="ECO:0000259" key="3">
    <source>
        <dbReference type="PROSITE" id="PS50076"/>
    </source>
</evidence>
<feature type="compositionally biased region" description="Basic and acidic residues" evidence="1">
    <location>
        <begin position="38"/>
        <end position="48"/>
    </location>
</feature>
<feature type="domain" description="J" evidence="3">
    <location>
        <begin position="192"/>
        <end position="256"/>
    </location>
</feature>
<keyword evidence="5" id="KW-1185">Reference proteome</keyword>
<dbReference type="PANTHER" id="PTHR24074">
    <property type="entry name" value="CO-CHAPERONE PROTEIN DJLA"/>
    <property type="match status" value="1"/>
</dbReference>
<dbReference type="CDD" id="cd07316">
    <property type="entry name" value="terB_like_DjlA"/>
    <property type="match status" value="1"/>
</dbReference>
<dbReference type="InterPro" id="IPR007791">
    <property type="entry name" value="DjlA_N"/>
</dbReference>
<reference evidence="4 5" key="1">
    <citation type="submission" date="2018-07" db="EMBL/GenBank/DDBJ databases">
        <title>Venubactetium sediminum gen. nov., sp. nov., isolated from a marine solar saltern.</title>
        <authorList>
            <person name="Wang S."/>
        </authorList>
    </citation>
    <scope>NUCLEOTIDE SEQUENCE [LARGE SCALE GENOMIC DNA]</scope>
    <source>
        <strain evidence="4 5">WD2A32</strain>
    </source>
</reference>
<keyword evidence="2" id="KW-0812">Transmembrane</keyword>
<evidence type="ECO:0000313" key="4">
    <source>
        <dbReference type="EMBL" id="RDD61278.1"/>
    </source>
</evidence>
<gene>
    <name evidence="4" type="ORF">DRB17_13475</name>
</gene>
<dbReference type="PRINTS" id="PR00625">
    <property type="entry name" value="JDOMAIN"/>
</dbReference>
<accession>A0A369T7M1</accession>
<dbReference type="InterPro" id="IPR029024">
    <property type="entry name" value="TerB-like"/>
</dbReference>
<dbReference type="AlphaFoldDB" id="A0A369T7M1"/>
<dbReference type="SUPFAM" id="SSF158682">
    <property type="entry name" value="TerB-like"/>
    <property type="match status" value="1"/>
</dbReference>
<dbReference type="InterPro" id="IPR050817">
    <property type="entry name" value="DjlA_DnaK_co-chaperone"/>
</dbReference>
<feature type="region of interest" description="Disordered" evidence="1">
    <location>
        <begin position="38"/>
        <end position="58"/>
    </location>
</feature>
<evidence type="ECO:0000313" key="5">
    <source>
        <dbReference type="Proteomes" id="UP000253941"/>
    </source>
</evidence>
<evidence type="ECO:0000256" key="2">
    <source>
        <dbReference type="SAM" id="Phobius"/>
    </source>
</evidence>
<proteinExistence type="predicted"/>
<sequence length="258" mass="28434">MTIWGKILGGAAGFALGGPLGALLGGLAGHAVDRMRDSTRELEDRTEPIGESEADEGADDNTRKIAFTIGVIVLGAKMAKADGTVTRDEIQAFRQVFHVPPDEMKNVGRVFNQARRDARGFEPYARQIGRMFRNNPAVLEELLDGLFHIARADGEVREAELQYLEQVAFIFGLDQSAWERIKANNMGAAGSDPYEILGVSRDSSDADVKSAYRQLVRENHPDRLVSQGMPQEFIEMANEKLATINGAYEQIRKQRGLS</sequence>
<name>A0A369T7M1_9PROT</name>
<protein>
    <submittedName>
        <fullName evidence="4">Molecular chaperone DjiA</fullName>
    </submittedName>
</protein>
<evidence type="ECO:0000256" key="1">
    <source>
        <dbReference type="SAM" id="MobiDB-lite"/>
    </source>
</evidence>
<dbReference type="CDD" id="cd06257">
    <property type="entry name" value="DnaJ"/>
    <property type="match status" value="1"/>
</dbReference>
<dbReference type="RefSeq" id="WP_114582740.1">
    <property type="nucleotide sequence ID" value="NZ_QPMH01000013.1"/>
</dbReference>
<dbReference type="SUPFAM" id="SSF46565">
    <property type="entry name" value="Chaperone J-domain"/>
    <property type="match status" value="1"/>
</dbReference>
<dbReference type="SMART" id="SM00271">
    <property type="entry name" value="DnaJ"/>
    <property type="match status" value="1"/>
</dbReference>
<dbReference type="EMBL" id="QPMH01000013">
    <property type="protein sequence ID" value="RDD61278.1"/>
    <property type="molecule type" value="Genomic_DNA"/>
</dbReference>
<dbReference type="PROSITE" id="PS50076">
    <property type="entry name" value="DNAJ_2"/>
    <property type="match status" value="1"/>
</dbReference>
<dbReference type="Pfam" id="PF05099">
    <property type="entry name" value="TerB"/>
    <property type="match status" value="1"/>
</dbReference>
<keyword evidence="2" id="KW-1133">Transmembrane helix</keyword>
<dbReference type="InterPro" id="IPR036869">
    <property type="entry name" value="J_dom_sf"/>
</dbReference>
<feature type="transmembrane region" description="Helical" evidence="2">
    <location>
        <begin position="12"/>
        <end position="32"/>
    </location>
</feature>
<comment type="caution">
    <text evidence="4">The sequence shown here is derived from an EMBL/GenBank/DDBJ whole genome shotgun (WGS) entry which is preliminary data.</text>
</comment>
<dbReference type="InterPro" id="IPR001623">
    <property type="entry name" value="DnaJ_domain"/>
</dbReference>